<sequence length="88" mass="9419">MPSCSAVASSKTKEIPMKRDLLASIGADASPLAQAAKKVLREALDRVEVHPCDEGDDTIAAKQLPPELQALLQALIDVDEQHQQATDD</sequence>
<comment type="caution">
    <text evidence="1">The sequence shown here is derived from an EMBL/GenBank/DDBJ whole genome shotgun (WGS) entry which is preliminary data.</text>
</comment>
<dbReference type="AlphaFoldDB" id="A0A241XRM3"/>
<gene>
    <name evidence="1" type="ORF">CAZ10_09970</name>
</gene>
<evidence type="ECO:0000313" key="1">
    <source>
        <dbReference type="EMBL" id="OTI63151.1"/>
    </source>
</evidence>
<reference evidence="1 2" key="1">
    <citation type="submission" date="2017-05" db="EMBL/GenBank/DDBJ databases">
        <authorList>
            <person name="Song R."/>
            <person name="Chenine A.L."/>
            <person name="Ruprecht R.M."/>
        </authorList>
    </citation>
    <scope>NUCLEOTIDE SEQUENCE [LARGE SCALE GENOMIC DNA]</scope>
    <source>
        <strain evidence="1 2">S567_C10_BS</strain>
    </source>
</reference>
<organism evidence="1 2">
    <name type="scientific">Pseudomonas aeruginosa</name>
    <dbReference type="NCBI Taxonomy" id="287"/>
    <lineage>
        <taxon>Bacteria</taxon>
        <taxon>Pseudomonadati</taxon>
        <taxon>Pseudomonadota</taxon>
        <taxon>Gammaproteobacteria</taxon>
        <taxon>Pseudomonadales</taxon>
        <taxon>Pseudomonadaceae</taxon>
        <taxon>Pseudomonas</taxon>
    </lineage>
</organism>
<dbReference type="EMBL" id="NFFZ01000004">
    <property type="protein sequence ID" value="OTI63151.1"/>
    <property type="molecule type" value="Genomic_DNA"/>
</dbReference>
<protein>
    <submittedName>
        <fullName evidence="1">Uncharacterized protein</fullName>
    </submittedName>
</protein>
<evidence type="ECO:0000313" key="2">
    <source>
        <dbReference type="Proteomes" id="UP000194857"/>
    </source>
</evidence>
<accession>A0A241XRM3</accession>
<dbReference type="Proteomes" id="UP000194857">
    <property type="component" value="Unassembled WGS sequence"/>
</dbReference>
<name>A0A241XRM3_PSEAI</name>
<proteinExistence type="predicted"/>